<feature type="transmembrane region" description="Helical" evidence="5">
    <location>
        <begin position="515"/>
        <end position="534"/>
    </location>
</feature>
<evidence type="ECO:0000259" key="6">
    <source>
        <dbReference type="PROSITE" id="PS50850"/>
    </source>
</evidence>
<feature type="transmembrane region" description="Helical" evidence="5">
    <location>
        <begin position="316"/>
        <end position="343"/>
    </location>
</feature>
<name>A0A8H4A522_GIGMA</name>
<dbReference type="SUPFAM" id="SSF103473">
    <property type="entry name" value="MFS general substrate transporter"/>
    <property type="match status" value="1"/>
</dbReference>
<feature type="domain" description="Major facilitator superfamily (MFS) profile" evidence="6">
    <location>
        <begin position="46"/>
        <end position="539"/>
    </location>
</feature>
<gene>
    <name evidence="7" type="ORF">F8M41_006503</name>
</gene>
<reference evidence="7 8" key="1">
    <citation type="journal article" date="2019" name="Environ. Microbiol.">
        <title>At the nexus of three kingdoms: the genome of the mycorrhizal fungus Gigaspora margarita provides insights into plant, endobacterial and fungal interactions.</title>
        <authorList>
            <person name="Venice F."/>
            <person name="Ghignone S."/>
            <person name="Salvioli di Fossalunga A."/>
            <person name="Amselem J."/>
            <person name="Novero M."/>
            <person name="Xianan X."/>
            <person name="Sedzielewska Toro K."/>
            <person name="Morin E."/>
            <person name="Lipzen A."/>
            <person name="Grigoriev I.V."/>
            <person name="Henrissat B."/>
            <person name="Martin F.M."/>
            <person name="Bonfante P."/>
        </authorList>
    </citation>
    <scope>NUCLEOTIDE SEQUENCE [LARGE SCALE GENOMIC DNA]</scope>
    <source>
        <strain evidence="7 8">BEG34</strain>
    </source>
</reference>
<keyword evidence="8" id="KW-1185">Reference proteome</keyword>
<dbReference type="InterPro" id="IPR011701">
    <property type="entry name" value="MFS"/>
</dbReference>
<dbReference type="InterPro" id="IPR020846">
    <property type="entry name" value="MFS_dom"/>
</dbReference>
<feature type="transmembrane region" description="Helical" evidence="5">
    <location>
        <begin position="134"/>
        <end position="155"/>
    </location>
</feature>
<feature type="transmembrane region" description="Helical" evidence="5">
    <location>
        <begin position="199"/>
        <end position="219"/>
    </location>
</feature>
<comment type="subcellular location">
    <subcellularLocation>
        <location evidence="1">Membrane</location>
        <topology evidence="1">Multi-pass membrane protein</topology>
    </subcellularLocation>
</comment>
<dbReference type="Pfam" id="PF07690">
    <property type="entry name" value="MFS_1"/>
    <property type="match status" value="1"/>
</dbReference>
<evidence type="ECO:0000256" key="1">
    <source>
        <dbReference type="ARBA" id="ARBA00004141"/>
    </source>
</evidence>
<accession>A0A8H4A522</accession>
<dbReference type="Gene3D" id="1.20.1250.20">
    <property type="entry name" value="MFS general substrate transporter like domains"/>
    <property type="match status" value="1"/>
</dbReference>
<feature type="transmembrane region" description="Helical" evidence="5">
    <location>
        <begin position="481"/>
        <end position="509"/>
    </location>
</feature>
<dbReference type="PANTHER" id="PTHR23507:SF1">
    <property type="entry name" value="FI18259P1-RELATED"/>
    <property type="match status" value="1"/>
</dbReference>
<evidence type="ECO:0000256" key="5">
    <source>
        <dbReference type="SAM" id="Phobius"/>
    </source>
</evidence>
<sequence>MASLEGEREIMSETINEYTSLLSNNETSNSPILKEPWYKTPSPYWAVFFSSINALSFGLIMTTKVEFYVQSVCKQYYNSKETPSIIFNDKCNIPEIQAITSQLMMVLSLCLAVPGIFLLVPLGALSDRRGRRIILLMSCAGKILDVLCIILVGNYMESLGIGFLIIGTLVDGFMGSFPSMLAATHAYATDCTPPERRRVTFGLMHAGLLLSVGIGPVLGGMLTEYTNDLLSTFYVSITTSIILFFLILFIIPESLSKKRQLDNHKRQLENDQHIFKKILNIFTPLSIFLSDDLHNNERVQTTEDNDKIPAINARKYSLLSTAGISLMFSIAIFSVSSILLLYVRYKFEWSLVEQGYLYTVICITRVFILMFLFPLVVKMFKERQRRKDDRIVQTQREDDNNVEDDILVQDEKQMNKELTFDLWVIRIGIFLEIVAFVLFGMATDGATFFTGIYTGAAGIIATPTLKSLQTNLVPPSQTGQLLGALSVLESISNTIGPLIVNTLYSILVIEKIPYLIWYGVSITYAIAFLFSFGIRAAKNKNKNVEMGDVVS</sequence>
<protein>
    <submittedName>
        <fullName evidence="7">MFS general substrate transporter</fullName>
    </submittedName>
</protein>
<dbReference type="Proteomes" id="UP000439903">
    <property type="component" value="Unassembled WGS sequence"/>
</dbReference>
<keyword evidence="4 5" id="KW-0472">Membrane</keyword>
<dbReference type="AlphaFoldDB" id="A0A8H4A522"/>
<feature type="transmembrane region" description="Helical" evidence="5">
    <location>
        <begin position="448"/>
        <end position="469"/>
    </location>
</feature>
<dbReference type="InterPro" id="IPR036259">
    <property type="entry name" value="MFS_trans_sf"/>
</dbReference>
<feature type="transmembrane region" description="Helical" evidence="5">
    <location>
        <begin position="231"/>
        <end position="251"/>
    </location>
</feature>
<organism evidence="7 8">
    <name type="scientific">Gigaspora margarita</name>
    <dbReference type="NCBI Taxonomy" id="4874"/>
    <lineage>
        <taxon>Eukaryota</taxon>
        <taxon>Fungi</taxon>
        <taxon>Fungi incertae sedis</taxon>
        <taxon>Mucoromycota</taxon>
        <taxon>Glomeromycotina</taxon>
        <taxon>Glomeromycetes</taxon>
        <taxon>Diversisporales</taxon>
        <taxon>Gigasporaceae</taxon>
        <taxon>Gigaspora</taxon>
    </lineage>
</organism>
<evidence type="ECO:0000313" key="8">
    <source>
        <dbReference type="Proteomes" id="UP000439903"/>
    </source>
</evidence>
<dbReference type="GO" id="GO:0016020">
    <property type="term" value="C:membrane"/>
    <property type="evidence" value="ECO:0007669"/>
    <property type="project" value="UniProtKB-SubCell"/>
</dbReference>
<evidence type="ECO:0000256" key="3">
    <source>
        <dbReference type="ARBA" id="ARBA00022989"/>
    </source>
</evidence>
<comment type="caution">
    <text evidence="7">The sequence shown here is derived from an EMBL/GenBank/DDBJ whole genome shotgun (WGS) entry which is preliminary data.</text>
</comment>
<keyword evidence="2 5" id="KW-0812">Transmembrane</keyword>
<dbReference type="PANTHER" id="PTHR23507">
    <property type="entry name" value="ZGC:174356"/>
    <property type="match status" value="1"/>
</dbReference>
<dbReference type="PROSITE" id="PS50850">
    <property type="entry name" value="MFS"/>
    <property type="match status" value="1"/>
</dbReference>
<dbReference type="EMBL" id="WTPW01001639">
    <property type="protein sequence ID" value="KAF0424557.1"/>
    <property type="molecule type" value="Genomic_DNA"/>
</dbReference>
<keyword evidence="3 5" id="KW-1133">Transmembrane helix</keyword>
<dbReference type="GO" id="GO:0022857">
    <property type="term" value="F:transmembrane transporter activity"/>
    <property type="evidence" value="ECO:0007669"/>
    <property type="project" value="InterPro"/>
</dbReference>
<evidence type="ECO:0000256" key="4">
    <source>
        <dbReference type="ARBA" id="ARBA00023136"/>
    </source>
</evidence>
<feature type="transmembrane region" description="Helical" evidence="5">
    <location>
        <begin position="355"/>
        <end position="377"/>
    </location>
</feature>
<evidence type="ECO:0000313" key="7">
    <source>
        <dbReference type="EMBL" id="KAF0424557.1"/>
    </source>
</evidence>
<feature type="transmembrane region" description="Helical" evidence="5">
    <location>
        <begin position="422"/>
        <end position="442"/>
    </location>
</feature>
<evidence type="ECO:0000256" key="2">
    <source>
        <dbReference type="ARBA" id="ARBA00022692"/>
    </source>
</evidence>
<proteinExistence type="predicted"/>
<dbReference type="OrthoDB" id="3026777at2759"/>
<feature type="transmembrane region" description="Helical" evidence="5">
    <location>
        <begin position="103"/>
        <end position="122"/>
    </location>
</feature>
<feature type="transmembrane region" description="Helical" evidence="5">
    <location>
        <begin position="161"/>
        <end position="187"/>
    </location>
</feature>